<sequence length="122" mass="13413">MHYNVIPALSSKSLPYLPHLCPVHASLALVLNPYTAFPIPTKILLIALCPTFLIPVLYLACPVIPLRTRPSLPCHPQLTLPSLPCHPQLTLPSLPFPSLSSPTHPPFPFPSPCLVWSAYNHQ</sequence>
<name>A0AAE1KAK8_PETCI</name>
<comment type="caution">
    <text evidence="2">The sequence shown here is derived from an EMBL/GenBank/DDBJ whole genome shotgun (WGS) entry which is preliminary data.</text>
</comment>
<feature type="transmembrane region" description="Helical" evidence="1">
    <location>
        <begin position="43"/>
        <end position="61"/>
    </location>
</feature>
<keyword evidence="3" id="KW-1185">Reference proteome</keyword>
<dbReference type="Proteomes" id="UP001286313">
    <property type="component" value="Unassembled WGS sequence"/>
</dbReference>
<keyword evidence="1" id="KW-0472">Membrane</keyword>
<proteinExistence type="predicted"/>
<organism evidence="2 3">
    <name type="scientific">Petrolisthes cinctipes</name>
    <name type="common">Flat porcelain crab</name>
    <dbReference type="NCBI Taxonomy" id="88211"/>
    <lineage>
        <taxon>Eukaryota</taxon>
        <taxon>Metazoa</taxon>
        <taxon>Ecdysozoa</taxon>
        <taxon>Arthropoda</taxon>
        <taxon>Crustacea</taxon>
        <taxon>Multicrustacea</taxon>
        <taxon>Malacostraca</taxon>
        <taxon>Eumalacostraca</taxon>
        <taxon>Eucarida</taxon>
        <taxon>Decapoda</taxon>
        <taxon>Pleocyemata</taxon>
        <taxon>Anomura</taxon>
        <taxon>Galatheoidea</taxon>
        <taxon>Porcellanidae</taxon>
        <taxon>Petrolisthes</taxon>
    </lineage>
</organism>
<dbReference type="AlphaFoldDB" id="A0AAE1KAK8"/>
<dbReference type="EMBL" id="JAWQEG010003042">
    <property type="protein sequence ID" value="KAK3868327.1"/>
    <property type="molecule type" value="Genomic_DNA"/>
</dbReference>
<evidence type="ECO:0000313" key="3">
    <source>
        <dbReference type="Proteomes" id="UP001286313"/>
    </source>
</evidence>
<gene>
    <name evidence="2" type="ORF">Pcinc_026269</name>
</gene>
<evidence type="ECO:0000313" key="2">
    <source>
        <dbReference type="EMBL" id="KAK3868327.1"/>
    </source>
</evidence>
<accession>A0AAE1KAK8</accession>
<keyword evidence="1" id="KW-1133">Transmembrane helix</keyword>
<protein>
    <submittedName>
        <fullName evidence="2">Uncharacterized protein</fullName>
    </submittedName>
</protein>
<reference evidence="2" key="1">
    <citation type="submission" date="2023-10" db="EMBL/GenBank/DDBJ databases">
        <title>Genome assemblies of two species of porcelain crab, Petrolisthes cinctipes and Petrolisthes manimaculis (Anomura: Porcellanidae).</title>
        <authorList>
            <person name="Angst P."/>
        </authorList>
    </citation>
    <scope>NUCLEOTIDE SEQUENCE</scope>
    <source>
        <strain evidence="2">PB745_01</strain>
        <tissue evidence="2">Gill</tissue>
    </source>
</reference>
<evidence type="ECO:0000256" key="1">
    <source>
        <dbReference type="SAM" id="Phobius"/>
    </source>
</evidence>
<keyword evidence="1" id="KW-0812">Transmembrane</keyword>